<evidence type="ECO:0000313" key="3">
    <source>
        <dbReference type="Proteomes" id="UP001419268"/>
    </source>
</evidence>
<feature type="compositionally biased region" description="Gly residues" evidence="1">
    <location>
        <begin position="58"/>
        <end position="68"/>
    </location>
</feature>
<dbReference type="AlphaFoldDB" id="A0AAP0KTJ6"/>
<feature type="region of interest" description="Disordered" evidence="1">
    <location>
        <begin position="102"/>
        <end position="128"/>
    </location>
</feature>
<accession>A0AAP0KTJ6</accession>
<dbReference type="EMBL" id="JBBNAG010000002">
    <property type="protein sequence ID" value="KAK9158451.1"/>
    <property type="molecule type" value="Genomic_DNA"/>
</dbReference>
<gene>
    <name evidence="2" type="ORF">Scep_005025</name>
</gene>
<protein>
    <submittedName>
        <fullName evidence="2">Uncharacterized protein</fullName>
    </submittedName>
</protein>
<feature type="compositionally biased region" description="Basic and acidic residues" evidence="1">
    <location>
        <begin position="12"/>
        <end position="26"/>
    </location>
</feature>
<keyword evidence="3" id="KW-1185">Reference proteome</keyword>
<sequence length="142" mass="15524">MMKISKSALEARAARRESKPAEEGRRSVQRRVRRMGAERGGEAVGAEREEDRENLQLGAGGEEGVVTGGVGEAVGAEEREEDGSRNIRGWWLVQREEVGENLSKLAPAQEESEPAEEGRRSVQRQGVACRGGAWHAEDRCVA</sequence>
<name>A0AAP0KTJ6_9MAGN</name>
<proteinExistence type="predicted"/>
<feature type="compositionally biased region" description="Basic and acidic residues" evidence="1">
    <location>
        <begin position="35"/>
        <end position="54"/>
    </location>
</feature>
<evidence type="ECO:0000313" key="2">
    <source>
        <dbReference type="EMBL" id="KAK9158451.1"/>
    </source>
</evidence>
<feature type="region of interest" description="Disordered" evidence="1">
    <location>
        <begin position="1"/>
        <end position="68"/>
    </location>
</feature>
<evidence type="ECO:0000256" key="1">
    <source>
        <dbReference type="SAM" id="MobiDB-lite"/>
    </source>
</evidence>
<comment type="caution">
    <text evidence="2">The sequence shown here is derived from an EMBL/GenBank/DDBJ whole genome shotgun (WGS) entry which is preliminary data.</text>
</comment>
<reference evidence="2 3" key="1">
    <citation type="submission" date="2024-01" db="EMBL/GenBank/DDBJ databases">
        <title>Genome assemblies of Stephania.</title>
        <authorList>
            <person name="Yang L."/>
        </authorList>
    </citation>
    <scope>NUCLEOTIDE SEQUENCE [LARGE SCALE GENOMIC DNA]</scope>
    <source>
        <strain evidence="2">JXDWG</strain>
        <tissue evidence="2">Leaf</tissue>
    </source>
</reference>
<organism evidence="2 3">
    <name type="scientific">Stephania cephalantha</name>
    <dbReference type="NCBI Taxonomy" id="152367"/>
    <lineage>
        <taxon>Eukaryota</taxon>
        <taxon>Viridiplantae</taxon>
        <taxon>Streptophyta</taxon>
        <taxon>Embryophyta</taxon>
        <taxon>Tracheophyta</taxon>
        <taxon>Spermatophyta</taxon>
        <taxon>Magnoliopsida</taxon>
        <taxon>Ranunculales</taxon>
        <taxon>Menispermaceae</taxon>
        <taxon>Menispermoideae</taxon>
        <taxon>Cissampelideae</taxon>
        <taxon>Stephania</taxon>
    </lineage>
</organism>
<dbReference type="Proteomes" id="UP001419268">
    <property type="component" value="Unassembled WGS sequence"/>
</dbReference>